<accession>A0A327Z636</accession>
<proteinExistence type="predicted"/>
<name>A0A327Z636_9ACTN</name>
<sequence>MMYRVLDLLAELHVRPVKLVFGGREGFTLWGGNVDGDRDFFLTGRTGKVLLADSPADLQRRLRNEGGGRLTLLPGFEAVLTSDETLTDAAIDRIDFVRASAAIQQGPQSAANNAGTILTCLNSAADLARQLRAATVLNGLRDTGAPLRDLYHFLWDEADAIAPVTEFGELTAWFTANLEPR</sequence>
<dbReference type="AlphaFoldDB" id="A0A327Z636"/>
<dbReference type="Proteomes" id="UP000249341">
    <property type="component" value="Unassembled WGS sequence"/>
</dbReference>
<evidence type="ECO:0000313" key="1">
    <source>
        <dbReference type="EMBL" id="RAK31204.1"/>
    </source>
</evidence>
<protein>
    <submittedName>
        <fullName evidence="1">Uncharacterized protein</fullName>
    </submittedName>
</protein>
<comment type="caution">
    <text evidence="1">The sequence shown here is derived from an EMBL/GenBank/DDBJ whole genome shotgun (WGS) entry which is preliminary data.</text>
</comment>
<dbReference type="EMBL" id="QLMJ01000015">
    <property type="protein sequence ID" value="RAK31204.1"/>
    <property type="molecule type" value="Genomic_DNA"/>
</dbReference>
<keyword evidence="2" id="KW-1185">Reference proteome</keyword>
<organism evidence="1 2">
    <name type="scientific">Actinoplanes lutulentus</name>
    <dbReference type="NCBI Taxonomy" id="1287878"/>
    <lineage>
        <taxon>Bacteria</taxon>
        <taxon>Bacillati</taxon>
        <taxon>Actinomycetota</taxon>
        <taxon>Actinomycetes</taxon>
        <taxon>Micromonosporales</taxon>
        <taxon>Micromonosporaceae</taxon>
        <taxon>Actinoplanes</taxon>
    </lineage>
</organism>
<reference evidence="1 2" key="1">
    <citation type="submission" date="2018-06" db="EMBL/GenBank/DDBJ databases">
        <title>Genomic Encyclopedia of Type Strains, Phase III (KMG-III): the genomes of soil and plant-associated and newly described type strains.</title>
        <authorList>
            <person name="Whitman W."/>
        </authorList>
    </citation>
    <scope>NUCLEOTIDE SEQUENCE [LARGE SCALE GENOMIC DNA]</scope>
    <source>
        <strain evidence="1 2">CGMCC 4.7090</strain>
    </source>
</reference>
<evidence type="ECO:0000313" key="2">
    <source>
        <dbReference type="Proteomes" id="UP000249341"/>
    </source>
</evidence>
<gene>
    <name evidence="1" type="ORF">B0I29_11510</name>
</gene>